<sequence>MLGGWSLLRKGSFPWQQRPPLDSNCPLTLTDCQRAHTSYMKIADLIHPTDCDLKSLPPYSIPIECTSSRKKRSKHSNTWEQKQVLEDVYRVTPYPKAEKRKEIAEKLGITHKIVLIWFQNRRNKENKERK</sequence>
<dbReference type="OrthoDB" id="6159439at2759"/>
<dbReference type="SUPFAM" id="SSF46689">
    <property type="entry name" value="Homeodomain-like"/>
    <property type="match status" value="1"/>
</dbReference>
<dbReference type="PANTHER" id="PTHR24324:SF9">
    <property type="entry name" value="HOMEOBOX DOMAIN-CONTAINING PROTEIN"/>
    <property type="match status" value="1"/>
</dbReference>
<evidence type="ECO:0000256" key="2">
    <source>
        <dbReference type="ARBA" id="ARBA00023155"/>
    </source>
</evidence>
<feature type="domain" description="Homeobox" evidence="5">
    <location>
        <begin position="68"/>
        <end position="128"/>
    </location>
</feature>
<dbReference type="InterPro" id="IPR001356">
    <property type="entry name" value="HD"/>
</dbReference>
<dbReference type="EMBL" id="MDYQ01000049">
    <property type="protein sequence ID" value="PRP85160.1"/>
    <property type="molecule type" value="Genomic_DNA"/>
</dbReference>
<keyword evidence="7" id="KW-1185">Reference proteome</keyword>
<dbReference type="PRINTS" id="PR00031">
    <property type="entry name" value="HTHREPRESSR"/>
</dbReference>
<accession>A0A2P6NMH3</accession>
<dbReference type="PANTHER" id="PTHR24324">
    <property type="entry name" value="HOMEOBOX PROTEIN HHEX"/>
    <property type="match status" value="1"/>
</dbReference>
<dbReference type="InterPro" id="IPR009057">
    <property type="entry name" value="Homeodomain-like_sf"/>
</dbReference>
<gene>
    <name evidence="6" type="ORF">PROFUN_07107</name>
</gene>
<dbReference type="InterPro" id="IPR051000">
    <property type="entry name" value="Homeobox_DNA-bind_prot"/>
</dbReference>
<dbReference type="Pfam" id="PF00046">
    <property type="entry name" value="Homeodomain"/>
    <property type="match status" value="1"/>
</dbReference>
<protein>
    <recommendedName>
        <fullName evidence="5">Homeobox domain-containing protein</fullName>
    </recommendedName>
</protein>
<comment type="subcellular location">
    <subcellularLocation>
        <location evidence="3 4">Nucleus</location>
    </subcellularLocation>
</comment>
<dbReference type="GO" id="GO:0006357">
    <property type="term" value="P:regulation of transcription by RNA polymerase II"/>
    <property type="evidence" value="ECO:0007669"/>
    <property type="project" value="TreeGrafter"/>
</dbReference>
<dbReference type="AlphaFoldDB" id="A0A2P6NMH3"/>
<evidence type="ECO:0000313" key="7">
    <source>
        <dbReference type="Proteomes" id="UP000241769"/>
    </source>
</evidence>
<proteinExistence type="predicted"/>
<evidence type="ECO:0000256" key="1">
    <source>
        <dbReference type="ARBA" id="ARBA00023125"/>
    </source>
</evidence>
<evidence type="ECO:0000259" key="5">
    <source>
        <dbReference type="PROSITE" id="PS50071"/>
    </source>
</evidence>
<name>A0A2P6NMH3_9EUKA</name>
<dbReference type="SMART" id="SM00389">
    <property type="entry name" value="HOX"/>
    <property type="match status" value="1"/>
</dbReference>
<dbReference type="PROSITE" id="PS50071">
    <property type="entry name" value="HOMEOBOX_2"/>
    <property type="match status" value="1"/>
</dbReference>
<evidence type="ECO:0000256" key="3">
    <source>
        <dbReference type="PROSITE-ProRule" id="PRU00108"/>
    </source>
</evidence>
<dbReference type="Proteomes" id="UP000241769">
    <property type="component" value="Unassembled WGS sequence"/>
</dbReference>
<dbReference type="GO" id="GO:0000978">
    <property type="term" value="F:RNA polymerase II cis-regulatory region sequence-specific DNA binding"/>
    <property type="evidence" value="ECO:0007669"/>
    <property type="project" value="TreeGrafter"/>
</dbReference>
<reference evidence="6 7" key="1">
    <citation type="journal article" date="2018" name="Genome Biol. Evol.">
        <title>Multiple Roots of Fruiting Body Formation in Amoebozoa.</title>
        <authorList>
            <person name="Hillmann F."/>
            <person name="Forbes G."/>
            <person name="Novohradska S."/>
            <person name="Ferling I."/>
            <person name="Riege K."/>
            <person name="Groth M."/>
            <person name="Westermann M."/>
            <person name="Marz M."/>
            <person name="Spaller T."/>
            <person name="Winckler T."/>
            <person name="Schaap P."/>
            <person name="Glockner G."/>
        </authorList>
    </citation>
    <scope>NUCLEOTIDE SEQUENCE [LARGE SCALE GENOMIC DNA]</scope>
    <source>
        <strain evidence="6 7">Jena</strain>
    </source>
</reference>
<dbReference type="Gene3D" id="1.10.10.60">
    <property type="entry name" value="Homeodomain-like"/>
    <property type="match status" value="1"/>
</dbReference>
<evidence type="ECO:0000313" key="6">
    <source>
        <dbReference type="EMBL" id="PRP85160.1"/>
    </source>
</evidence>
<dbReference type="STRING" id="1890364.A0A2P6NMH3"/>
<organism evidence="6 7">
    <name type="scientific">Planoprotostelium fungivorum</name>
    <dbReference type="NCBI Taxonomy" id="1890364"/>
    <lineage>
        <taxon>Eukaryota</taxon>
        <taxon>Amoebozoa</taxon>
        <taxon>Evosea</taxon>
        <taxon>Variosea</taxon>
        <taxon>Cavosteliida</taxon>
        <taxon>Cavosteliaceae</taxon>
        <taxon>Planoprotostelium</taxon>
    </lineage>
</organism>
<dbReference type="GO" id="GO:0005634">
    <property type="term" value="C:nucleus"/>
    <property type="evidence" value="ECO:0007669"/>
    <property type="project" value="UniProtKB-SubCell"/>
</dbReference>
<dbReference type="InterPro" id="IPR000047">
    <property type="entry name" value="HTH_motif"/>
</dbReference>
<dbReference type="CDD" id="cd00086">
    <property type="entry name" value="homeodomain"/>
    <property type="match status" value="1"/>
</dbReference>
<dbReference type="InParanoid" id="A0A2P6NMH3"/>
<keyword evidence="1 3" id="KW-0238">DNA-binding</keyword>
<keyword evidence="3 4" id="KW-0539">Nucleus</keyword>
<comment type="caution">
    <text evidence="6">The sequence shown here is derived from an EMBL/GenBank/DDBJ whole genome shotgun (WGS) entry which is preliminary data.</text>
</comment>
<feature type="DNA-binding region" description="Homeobox" evidence="3">
    <location>
        <begin position="70"/>
        <end position="129"/>
    </location>
</feature>
<dbReference type="GO" id="GO:0030154">
    <property type="term" value="P:cell differentiation"/>
    <property type="evidence" value="ECO:0007669"/>
    <property type="project" value="TreeGrafter"/>
</dbReference>
<keyword evidence="2 3" id="KW-0371">Homeobox</keyword>
<evidence type="ECO:0000256" key="4">
    <source>
        <dbReference type="RuleBase" id="RU000682"/>
    </source>
</evidence>